<gene>
    <name evidence="1" type="ORF">A2519_15225</name>
</gene>
<accession>A0A1F7F9X9</accession>
<proteinExistence type="predicted"/>
<dbReference type="Pfam" id="PF21699">
    <property type="entry name" value="TM1266-like"/>
    <property type="match status" value="1"/>
</dbReference>
<dbReference type="Proteomes" id="UP000179243">
    <property type="component" value="Unassembled WGS sequence"/>
</dbReference>
<dbReference type="InterPro" id="IPR045865">
    <property type="entry name" value="ACT-like_dom_sf"/>
</dbReference>
<protein>
    <submittedName>
        <fullName evidence="1">CopG family transcriptional regulator</fullName>
    </submittedName>
</protein>
<dbReference type="InterPro" id="IPR027271">
    <property type="entry name" value="Acetolactate_synth/TF_NikR_C"/>
</dbReference>
<dbReference type="EMBL" id="MFYX01000091">
    <property type="protein sequence ID" value="OGK03322.1"/>
    <property type="molecule type" value="Genomic_DNA"/>
</dbReference>
<evidence type="ECO:0000313" key="2">
    <source>
        <dbReference type="Proteomes" id="UP000179243"/>
    </source>
</evidence>
<dbReference type="NCBIfam" id="TIGR03959">
    <property type="entry name" value="hyd_TM1266"/>
    <property type="match status" value="1"/>
</dbReference>
<evidence type="ECO:0000313" key="1">
    <source>
        <dbReference type="EMBL" id="OGK03322.1"/>
    </source>
</evidence>
<dbReference type="Gene3D" id="3.30.70.1150">
    <property type="entry name" value="ACT-like. Chain A, domain 2"/>
    <property type="match status" value="1"/>
</dbReference>
<dbReference type="AlphaFoldDB" id="A0A1F7F9X9"/>
<sequence length="83" mass="8950">MEKRLGFVGIIIDDRKEAAPKVNKVLTEYGDAILARMGLPHVKRDHSVITIIVDMTTDEVGELTGRLGAIPHVSVKSALGKSA</sequence>
<name>A0A1F7F9X9_UNCRA</name>
<organism evidence="1 2">
    <name type="scientific">Candidatus Raymondbacteria bacterium RIFOXYD12_FULL_49_13</name>
    <dbReference type="NCBI Taxonomy" id="1817890"/>
    <lineage>
        <taxon>Bacteria</taxon>
        <taxon>Raymondiibacteriota</taxon>
    </lineage>
</organism>
<dbReference type="InterPro" id="IPR023860">
    <property type="entry name" value="FeFe-hyd_TM1266"/>
</dbReference>
<comment type="caution">
    <text evidence="1">The sequence shown here is derived from an EMBL/GenBank/DDBJ whole genome shotgun (WGS) entry which is preliminary data.</text>
</comment>
<reference evidence="1 2" key="1">
    <citation type="journal article" date="2016" name="Nat. Commun.">
        <title>Thousands of microbial genomes shed light on interconnected biogeochemical processes in an aquifer system.</title>
        <authorList>
            <person name="Anantharaman K."/>
            <person name="Brown C.T."/>
            <person name="Hug L.A."/>
            <person name="Sharon I."/>
            <person name="Castelle C.J."/>
            <person name="Probst A.J."/>
            <person name="Thomas B.C."/>
            <person name="Singh A."/>
            <person name="Wilkins M.J."/>
            <person name="Karaoz U."/>
            <person name="Brodie E.L."/>
            <person name="Williams K.H."/>
            <person name="Hubbard S.S."/>
            <person name="Banfield J.F."/>
        </authorList>
    </citation>
    <scope>NUCLEOTIDE SEQUENCE [LARGE SCALE GENOMIC DNA]</scope>
</reference>
<dbReference type="SUPFAM" id="SSF55021">
    <property type="entry name" value="ACT-like"/>
    <property type="match status" value="1"/>
</dbReference>